<dbReference type="Gene3D" id="3.40.50.10330">
    <property type="entry name" value="Probable inorganic polyphosphate/atp-NAD kinase, domain 1"/>
    <property type="match status" value="1"/>
</dbReference>
<evidence type="ECO:0000256" key="2">
    <source>
        <dbReference type="ARBA" id="ARBA00022777"/>
    </source>
</evidence>
<keyword evidence="2 5" id="KW-0418">Kinase</keyword>
<dbReference type="EC" id="2.7.1.23" evidence="5"/>
<gene>
    <name evidence="5" type="primary">nadK</name>
    <name evidence="6" type="ORF">ENW83_04345</name>
</gene>
<dbReference type="HAMAP" id="MF_00361">
    <property type="entry name" value="NAD_kinase"/>
    <property type="match status" value="1"/>
</dbReference>
<accession>A0A7J3SML5</accession>
<feature type="binding site" evidence="5">
    <location>
        <begin position="181"/>
        <end position="186"/>
    </location>
    <ligand>
        <name>NAD(+)</name>
        <dbReference type="ChEBI" id="CHEBI:57540"/>
    </ligand>
</feature>
<comment type="catalytic activity">
    <reaction evidence="5">
        <text>NAD(+) + ATP = ADP + NADP(+) + H(+)</text>
        <dbReference type="Rhea" id="RHEA:18629"/>
        <dbReference type="ChEBI" id="CHEBI:15378"/>
        <dbReference type="ChEBI" id="CHEBI:30616"/>
        <dbReference type="ChEBI" id="CHEBI:57540"/>
        <dbReference type="ChEBI" id="CHEBI:58349"/>
        <dbReference type="ChEBI" id="CHEBI:456216"/>
        <dbReference type="EC" id="2.7.1.23"/>
    </reaction>
</comment>
<comment type="cofactor">
    <cofactor evidence="5">
        <name>a divalent metal cation</name>
        <dbReference type="ChEBI" id="CHEBI:60240"/>
    </cofactor>
</comment>
<feature type="binding site" evidence="5">
    <location>
        <position position="240"/>
    </location>
    <ligand>
        <name>NAD(+)</name>
        <dbReference type="ChEBI" id="CHEBI:57540"/>
    </ligand>
</feature>
<feature type="binding site" evidence="5">
    <location>
        <begin position="72"/>
        <end position="73"/>
    </location>
    <ligand>
        <name>NAD(+)</name>
        <dbReference type="ChEBI" id="CHEBI:57540"/>
    </ligand>
</feature>
<dbReference type="PANTHER" id="PTHR20275">
    <property type="entry name" value="NAD KINASE"/>
    <property type="match status" value="1"/>
</dbReference>
<dbReference type="InterPro" id="IPR002504">
    <property type="entry name" value="NADK"/>
</dbReference>
<dbReference type="InterPro" id="IPR016064">
    <property type="entry name" value="NAD/diacylglycerol_kinase_sf"/>
</dbReference>
<dbReference type="GO" id="GO:0046872">
    <property type="term" value="F:metal ion binding"/>
    <property type="evidence" value="ECO:0007669"/>
    <property type="project" value="UniProtKB-UniRule"/>
</dbReference>
<dbReference type="GO" id="GO:0006741">
    <property type="term" value="P:NADP+ biosynthetic process"/>
    <property type="evidence" value="ECO:0007669"/>
    <property type="project" value="UniProtKB-UniRule"/>
</dbReference>
<keyword evidence="5" id="KW-0547">Nucleotide-binding</keyword>
<feature type="binding site" evidence="5">
    <location>
        <position position="170"/>
    </location>
    <ligand>
        <name>NAD(+)</name>
        <dbReference type="ChEBI" id="CHEBI:57540"/>
    </ligand>
</feature>
<protein>
    <recommendedName>
        <fullName evidence="5">NAD kinase</fullName>
        <ecNumber evidence="5">2.7.1.23</ecNumber>
    </recommendedName>
    <alternativeName>
        <fullName evidence="5">ATP-dependent NAD kinase</fullName>
    </alternativeName>
</protein>
<dbReference type="GO" id="GO:0019674">
    <property type="term" value="P:NAD+ metabolic process"/>
    <property type="evidence" value="ECO:0007669"/>
    <property type="project" value="InterPro"/>
</dbReference>
<feature type="binding site" evidence="5">
    <location>
        <begin position="141"/>
        <end position="142"/>
    </location>
    <ligand>
        <name>NAD(+)</name>
        <dbReference type="ChEBI" id="CHEBI:57540"/>
    </ligand>
</feature>
<sequence length="281" mass="30993">MPEKCDGIAIFINPESGEAQYALKSILEEAKRVGEKAFIVEECLFGKRPLIEGEVSSISKRKPCWTIVVGGDGTLLKAIRYNEIRKSVISTVGAGRRCFYFDITTKEMKGLVNMLKEGRYVEQNLWMMKAEFDNKAEPFLNESVISGGGLKVMELLVRINGDELSRIAGDGIIVATASGSSAYSLSAGGPIVDPFLPSAIITPLNSMTLHARPVVTEPFSAIEVEILKGTGNERLVIDGQLELSAPKKMRFTLYESPLRLARVRWMRFYERVVGGRCGHSI</sequence>
<evidence type="ECO:0000256" key="1">
    <source>
        <dbReference type="ARBA" id="ARBA00022679"/>
    </source>
</evidence>
<feature type="active site" description="Proton acceptor" evidence="5">
    <location>
        <position position="72"/>
    </location>
</feature>
<dbReference type="Pfam" id="PF20143">
    <property type="entry name" value="NAD_kinase_C"/>
    <property type="match status" value="1"/>
</dbReference>
<keyword evidence="4 5" id="KW-0520">NAD</keyword>
<comment type="caution">
    <text evidence="5">Lacks conserved residue(s) required for the propagation of feature annotation.</text>
</comment>
<dbReference type="GO" id="GO:0005524">
    <property type="term" value="F:ATP binding"/>
    <property type="evidence" value="ECO:0007669"/>
    <property type="project" value="UniProtKB-KW"/>
</dbReference>
<dbReference type="GO" id="GO:0005737">
    <property type="term" value="C:cytoplasm"/>
    <property type="evidence" value="ECO:0007669"/>
    <property type="project" value="UniProtKB-SubCell"/>
</dbReference>
<feature type="binding site" evidence="5">
    <location>
        <position position="77"/>
    </location>
    <ligand>
        <name>NAD(+)</name>
        <dbReference type="ChEBI" id="CHEBI:57540"/>
    </ligand>
</feature>
<dbReference type="GO" id="GO:0003951">
    <property type="term" value="F:NAD+ kinase activity"/>
    <property type="evidence" value="ECO:0007669"/>
    <property type="project" value="UniProtKB-UniRule"/>
</dbReference>
<evidence type="ECO:0000256" key="3">
    <source>
        <dbReference type="ARBA" id="ARBA00022857"/>
    </source>
</evidence>
<keyword evidence="3 5" id="KW-0521">NADP</keyword>
<dbReference type="InterPro" id="IPR017438">
    <property type="entry name" value="ATP-NAD_kinase_N"/>
</dbReference>
<reference evidence="6" key="1">
    <citation type="journal article" date="2020" name="mSystems">
        <title>Genome- and Community-Level Interaction Insights into Carbon Utilization and Element Cycling Functions of Hydrothermarchaeota in Hydrothermal Sediment.</title>
        <authorList>
            <person name="Zhou Z."/>
            <person name="Liu Y."/>
            <person name="Xu W."/>
            <person name="Pan J."/>
            <person name="Luo Z.H."/>
            <person name="Li M."/>
        </authorList>
    </citation>
    <scope>NUCLEOTIDE SEQUENCE [LARGE SCALE GENOMIC DNA]</scope>
    <source>
        <strain evidence="6">SpSt-885</strain>
    </source>
</reference>
<proteinExistence type="inferred from homology"/>
<organism evidence="6">
    <name type="scientific">Fervidicoccus fontis</name>
    <dbReference type="NCBI Taxonomy" id="683846"/>
    <lineage>
        <taxon>Archaea</taxon>
        <taxon>Thermoproteota</taxon>
        <taxon>Thermoprotei</taxon>
        <taxon>Fervidicoccales</taxon>
        <taxon>Fervidicoccaceae</taxon>
        <taxon>Fervidicoccus</taxon>
    </lineage>
</organism>
<dbReference type="InterPro" id="IPR017437">
    <property type="entry name" value="ATP-NAD_kinase_PpnK-typ_C"/>
</dbReference>
<keyword evidence="1 5" id="KW-0808">Transferase</keyword>
<comment type="caution">
    <text evidence="6">The sequence shown here is derived from an EMBL/GenBank/DDBJ whole genome shotgun (WGS) entry which is preliminary data.</text>
</comment>
<keyword evidence="5" id="KW-0963">Cytoplasm</keyword>
<dbReference type="PANTHER" id="PTHR20275:SF0">
    <property type="entry name" value="NAD KINASE"/>
    <property type="match status" value="1"/>
</dbReference>
<dbReference type="EMBL" id="DTLS01000125">
    <property type="protein sequence ID" value="HGZ60418.1"/>
    <property type="molecule type" value="Genomic_DNA"/>
</dbReference>
<comment type="similarity">
    <text evidence="5">Belongs to the NAD kinase family.</text>
</comment>
<evidence type="ECO:0000313" key="6">
    <source>
        <dbReference type="EMBL" id="HGZ60418.1"/>
    </source>
</evidence>
<dbReference type="SUPFAM" id="SSF111331">
    <property type="entry name" value="NAD kinase/diacylglycerol kinase-like"/>
    <property type="match status" value="1"/>
</dbReference>
<dbReference type="Gene3D" id="2.60.200.30">
    <property type="entry name" value="Probable inorganic polyphosphate/atp-NAD kinase, domain 2"/>
    <property type="match status" value="1"/>
</dbReference>
<evidence type="ECO:0000256" key="4">
    <source>
        <dbReference type="ARBA" id="ARBA00023027"/>
    </source>
</evidence>
<comment type="subcellular location">
    <subcellularLocation>
        <location evidence="5">Cytoplasm</location>
    </subcellularLocation>
</comment>
<evidence type="ECO:0000256" key="5">
    <source>
        <dbReference type="HAMAP-Rule" id="MF_00361"/>
    </source>
</evidence>
<name>A0A7J3SML5_9CREN</name>
<dbReference type="AlphaFoldDB" id="A0A7J3SML5"/>
<keyword evidence="5" id="KW-0067">ATP-binding</keyword>
<comment type="function">
    <text evidence="5">Involved in the regulation of the intracellular balance of NAD and NADP, and is a key enzyme in the biosynthesis of NADP. Catalyzes specifically the phosphorylation on 2'-hydroxyl of the adenosine moiety of NAD to yield NADP.</text>
</comment>